<dbReference type="EMBL" id="WTYK01000008">
    <property type="protein sequence ID" value="MXP42531.1"/>
    <property type="molecule type" value="Genomic_DNA"/>
</dbReference>
<evidence type="ECO:0000313" key="2">
    <source>
        <dbReference type="Proteomes" id="UP000469159"/>
    </source>
</evidence>
<dbReference type="Proteomes" id="UP000469159">
    <property type="component" value="Unassembled WGS sequence"/>
</dbReference>
<keyword evidence="2" id="KW-1185">Reference proteome</keyword>
<protein>
    <submittedName>
        <fullName evidence="1">Uncharacterized protein</fullName>
    </submittedName>
</protein>
<evidence type="ECO:0000313" key="1">
    <source>
        <dbReference type="EMBL" id="MXP42531.1"/>
    </source>
</evidence>
<gene>
    <name evidence="1" type="ORF">GRI75_12860</name>
</gene>
<name>A0A6I4UUS9_9SPHN</name>
<dbReference type="RefSeq" id="WP_160747390.1">
    <property type="nucleotide sequence ID" value="NZ_WTYK01000008.1"/>
</dbReference>
<comment type="caution">
    <text evidence="1">The sequence shown here is derived from an EMBL/GenBank/DDBJ whole genome shotgun (WGS) entry which is preliminary data.</text>
</comment>
<organism evidence="1 2">
    <name type="scientific">Croceibacterium soli</name>
    <dbReference type="NCBI Taxonomy" id="1739690"/>
    <lineage>
        <taxon>Bacteria</taxon>
        <taxon>Pseudomonadati</taxon>
        <taxon>Pseudomonadota</taxon>
        <taxon>Alphaproteobacteria</taxon>
        <taxon>Sphingomonadales</taxon>
        <taxon>Erythrobacteraceae</taxon>
        <taxon>Croceibacterium</taxon>
    </lineage>
</organism>
<accession>A0A6I4UUS9</accession>
<proteinExistence type="predicted"/>
<reference evidence="1 2" key="1">
    <citation type="submission" date="2019-12" db="EMBL/GenBank/DDBJ databases">
        <title>Genomic-based taxomic classification of the family Erythrobacteraceae.</title>
        <authorList>
            <person name="Xu L."/>
        </authorList>
    </citation>
    <scope>NUCLEOTIDE SEQUENCE [LARGE SCALE GENOMIC DNA]</scope>
    <source>
        <strain evidence="1 2">MCCC 1K02066</strain>
    </source>
</reference>
<sequence>MDNQGALVGWHHQDLGDRVLLALQTRQRAGDPDDFDVLRVLMTKNQAAVLGNYLFQVSGQTPPSADERSWFRRMFG</sequence>
<dbReference type="AlphaFoldDB" id="A0A6I4UUS9"/>
<dbReference type="OrthoDB" id="7507855at2"/>